<dbReference type="OMA" id="ETECASH"/>
<name>A0AA38FHA3_TAXCH</name>
<feature type="region of interest" description="Disordered" evidence="1">
    <location>
        <begin position="53"/>
        <end position="97"/>
    </location>
</feature>
<protein>
    <submittedName>
        <fullName evidence="2">Uncharacterized protein</fullName>
    </submittedName>
</protein>
<sequence>MSARMVQKGAPVSKNNYHHLMRLMMIQTMALYNLRPARAVANLFDLLNVEEDAHESSDLDSNKDDSQGNSVHEEKSHMPVSSVKTKNKKKKKKKNEEKVVRVEAITKDTSVDLQLERLAVAASGSTESLVAHSEIPATSANSGGRRNLQKCSTQILAVDPKFLRAEDELRRIFGSKVVNAFENTNNSGNSRRKQGPRRGANSYHVRKTILVAPSDHWPRWDGGISMEHIETKGGLNYFRLQAFDRDIEYVKGKDIVVADVLSWKPPPTSFGDAELHDGKKEEIKTTNPLNLQLLGDKQLQEGRTVMSPFSN</sequence>
<dbReference type="PANTHER" id="PTHR22684:SF0">
    <property type="entry name" value="RIBOSOME QUALITY CONTROL COMPLEX SUBUNIT TCF25"/>
    <property type="match status" value="1"/>
</dbReference>
<dbReference type="PANTHER" id="PTHR22684">
    <property type="entry name" value="NULP1-RELATED"/>
    <property type="match status" value="1"/>
</dbReference>
<dbReference type="GO" id="GO:1990112">
    <property type="term" value="C:RQC complex"/>
    <property type="evidence" value="ECO:0007669"/>
    <property type="project" value="TreeGrafter"/>
</dbReference>
<proteinExistence type="predicted"/>
<feature type="region of interest" description="Disordered" evidence="1">
    <location>
        <begin position="183"/>
        <end position="202"/>
    </location>
</feature>
<reference evidence="2 3" key="1">
    <citation type="journal article" date="2021" name="Nat. Plants">
        <title>The Taxus genome provides insights into paclitaxel biosynthesis.</title>
        <authorList>
            <person name="Xiong X."/>
            <person name="Gou J."/>
            <person name="Liao Q."/>
            <person name="Li Y."/>
            <person name="Zhou Q."/>
            <person name="Bi G."/>
            <person name="Li C."/>
            <person name="Du R."/>
            <person name="Wang X."/>
            <person name="Sun T."/>
            <person name="Guo L."/>
            <person name="Liang H."/>
            <person name="Lu P."/>
            <person name="Wu Y."/>
            <person name="Zhang Z."/>
            <person name="Ro D.K."/>
            <person name="Shang Y."/>
            <person name="Huang S."/>
            <person name="Yan J."/>
        </authorList>
    </citation>
    <scope>NUCLEOTIDE SEQUENCE [LARGE SCALE GENOMIC DNA]</scope>
    <source>
        <strain evidence="2">Ta-2019</strain>
    </source>
</reference>
<comment type="caution">
    <text evidence="2">The sequence shown here is derived from an EMBL/GenBank/DDBJ whole genome shotgun (WGS) entry which is preliminary data.</text>
</comment>
<dbReference type="AlphaFoldDB" id="A0AA38FHA3"/>
<dbReference type="Proteomes" id="UP000824469">
    <property type="component" value="Unassembled WGS sequence"/>
</dbReference>
<dbReference type="InterPro" id="IPR006994">
    <property type="entry name" value="TCF25/Rqc1"/>
</dbReference>
<feature type="compositionally biased region" description="Basic and acidic residues" evidence="1">
    <location>
        <begin position="54"/>
        <end position="77"/>
    </location>
</feature>
<evidence type="ECO:0000313" key="2">
    <source>
        <dbReference type="EMBL" id="KAH9302022.1"/>
    </source>
</evidence>
<evidence type="ECO:0000313" key="3">
    <source>
        <dbReference type="Proteomes" id="UP000824469"/>
    </source>
</evidence>
<dbReference type="EMBL" id="JAHRHJ020000009">
    <property type="protein sequence ID" value="KAH9302022.1"/>
    <property type="molecule type" value="Genomic_DNA"/>
</dbReference>
<accession>A0AA38FHA3</accession>
<gene>
    <name evidence="2" type="ORF">KI387_013605</name>
</gene>
<evidence type="ECO:0000256" key="1">
    <source>
        <dbReference type="SAM" id="MobiDB-lite"/>
    </source>
</evidence>
<keyword evidence="3" id="KW-1185">Reference proteome</keyword>
<organism evidence="2 3">
    <name type="scientific">Taxus chinensis</name>
    <name type="common">Chinese yew</name>
    <name type="synonym">Taxus wallichiana var. chinensis</name>
    <dbReference type="NCBI Taxonomy" id="29808"/>
    <lineage>
        <taxon>Eukaryota</taxon>
        <taxon>Viridiplantae</taxon>
        <taxon>Streptophyta</taxon>
        <taxon>Embryophyta</taxon>
        <taxon>Tracheophyta</taxon>
        <taxon>Spermatophyta</taxon>
        <taxon>Pinopsida</taxon>
        <taxon>Pinidae</taxon>
        <taxon>Conifers II</taxon>
        <taxon>Cupressales</taxon>
        <taxon>Taxaceae</taxon>
        <taxon>Taxus</taxon>
    </lineage>
</organism>